<evidence type="ECO:0000256" key="1">
    <source>
        <dbReference type="PROSITE-ProRule" id="PRU00042"/>
    </source>
</evidence>
<dbReference type="KEGG" id="der:6544103"/>
<dbReference type="PROSITE" id="PS00028">
    <property type="entry name" value="ZINC_FINGER_C2H2_1"/>
    <property type="match status" value="2"/>
</dbReference>
<name>B3NEE9_DROER</name>
<sequence>MENRRCTVVAVGDLVGELDFCCEWCGKVYKSLVRYHNHIICTHKLPVPEHQWFNCFHCPHSDCRFHQHGPGVQVFGQIGKLRRHYQERHMTRLHTCESCQRQFPLKSALVSHRCRREQPVRHVCPVCGKGYQYMGALQRHIICSKHRTPDTLTENHNDDRNKVCLLCTKEYVDNHRCRERSDRNLQCDRVFFSKSSLKTHCKSRCHLQAEDWRFLVEMEQLICGIEDGTVRDPLLLMELSSLLPVLRQIQDSDLEMN</sequence>
<dbReference type="Gene3D" id="3.30.160.60">
    <property type="entry name" value="Classic Zinc Finger"/>
    <property type="match status" value="1"/>
</dbReference>
<evidence type="ECO:0000313" key="4">
    <source>
        <dbReference type="Proteomes" id="UP000008711"/>
    </source>
</evidence>
<organism evidence="3 4">
    <name type="scientific">Drosophila erecta</name>
    <name type="common">Fruit fly</name>
    <dbReference type="NCBI Taxonomy" id="7220"/>
    <lineage>
        <taxon>Eukaryota</taxon>
        <taxon>Metazoa</taxon>
        <taxon>Ecdysozoa</taxon>
        <taxon>Arthropoda</taxon>
        <taxon>Hexapoda</taxon>
        <taxon>Insecta</taxon>
        <taxon>Pterygota</taxon>
        <taxon>Neoptera</taxon>
        <taxon>Endopterygota</taxon>
        <taxon>Diptera</taxon>
        <taxon>Brachycera</taxon>
        <taxon>Muscomorpha</taxon>
        <taxon>Ephydroidea</taxon>
        <taxon>Drosophilidae</taxon>
        <taxon>Drosophila</taxon>
        <taxon>Sophophora</taxon>
    </lineage>
</organism>
<accession>B3NEE9</accession>
<dbReference type="OMA" id="HHMEKKY"/>
<dbReference type="InterPro" id="IPR013087">
    <property type="entry name" value="Znf_C2H2_type"/>
</dbReference>
<dbReference type="HOGENOM" id="CLU_096615_0_0_1"/>
<protein>
    <recommendedName>
        <fullName evidence="2">C2H2-type domain-containing protein</fullName>
    </recommendedName>
</protein>
<feature type="domain" description="C2H2-type" evidence="2">
    <location>
        <begin position="20"/>
        <end position="48"/>
    </location>
</feature>
<dbReference type="SMART" id="SM00355">
    <property type="entry name" value="ZnF_C2H2"/>
    <property type="match status" value="5"/>
</dbReference>
<dbReference type="OrthoDB" id="6359816at2759"/>
<dbReference type="InterPro" id="IPR036236">
    <property type="entry name" value="Znf_C2H2_sf"/>
</dbReference>
<evidence type="ECO:0000313" key="3">
    <source>
        <dbReference type="EMBL" id="EDV52784.1"/>
    </source>
</evidence>
<dbReference type="AlphaFoldDB" id="B3NEE9"/>
<keyword evidence="1" id="KW-0862">Zinc</keyword>
<dbReference type="PhylomeDB" id="B3NEE9"/>
<gene>
    <name evidence="3" type="primary">Dere\GG13173</name>
    <name evidence="3" type="synonym">dere_GLEANR_13462</name>
    <name evidence="3" type="synonym">GG13173</name>
    <name evidence="3" type="ORF">Dere_GG13173</name>
</gene>
<dbReference type="GO" id="GO:0008270">
    <property type="term" value="F:zinc ion binding"/>
    <property type="evidence" value="ECO:0007669"/>
    <property type="project" value="UniProtKB-KW"/>
</dbReference>
<reference evidence="3 4" key="1">
    <citation type="journal article" date="2007" name="Nature">
        <title>Evolution of genes and genomes on the Drosophila phylogeny.</title>
        <authorList>
            <consortium name="Drosophila 12 Genomes Consortium"/>
            <person name="Clark A.G."/>
            <person name="Eisen M.B."/>
            <person name="Smith D.R."/>
            <person name="Bergman C.M."/>
            <person name="Oliver B."/>
            <person name="Markow T.A."/>
            <person name="Kaufman T.C."/>
            <person name="Kellis M."/>
            <person name="Gelbart W."/>
            <person name="Iyer V.N."/>
            <person name="Pollard D.A."/>
            <person name="Sackton T.B."/>
            <person name="Larracuente A.M."/>
            <person name="Singh N.D."/>
            <person name="Abad J.P."/>
            <person name="Abt D.N."/>
            <person name="Adryan B."/>
            <person name="Aguade M."/>
            <person name="Akashi H."/>
            <person name="Anderson W.W."/>
            <person name="Aquadro C.F."/>
            <person name="Ardell D.H."/>
            <person name="Arguello R."/>
            <person name="Artieri C.G."/>
            <person name="Barbash D.A."/>
            <person name="Barker D."/>
            <person name="Barsanti P."/>
            <person name="Batterham P."/>
            <person name="Batzoglou S."/>
            <person name="Begun D."/>
            <person name="Bhutkar A."/>
            <person name="Blanco E."/>
            <person name="Bosak S.A."/>
            <person name="Bradley R.K."/>
            <person name="Brand A.D."/>
            <person name="Brent M.R."/>
            <person name="Brooks A.N."/>
            <person name="Brown R.H."/>
            <person name="Butlin R.K."/>
            <person name="Caggese C."/>
            <person name="Calvi B.R."/>
            <person name="Bernardo de Carvalho A."/>
            <person name="Caspi A."/>
            <person name="Castrezana S."/>
            <person name="Celniker S.E."/>
            <person name="Chang J.L."/>
            <person name="Chapple C."/>
            <person name="Chatterji S."/>
            <person name="Chinwalla A."/>
            <person name="Civetta A."/>
            <person name="Clifton S.W."/>
            <person name="Comeron J.M."/>
            <person name="Costello J.C."/>
            <person name="Coyne J.A."/>
            <person name="Daub J."/>
            <person name="David R.G."/>
            <person name="Delcher A.L."/>
            <person name="Delehaunty K."/>
            <person name="Do C.B."/>
            <person name="Ebling H."/>
            <person name="Edwards K."/>
            <person name="Eickbush T."/>
            <person name="Evans J.D."/>
            <person name="Filipski A."/>
            <person name="Findeiss S."/>
            <person name="Freyhult E."/>
            <person name="Fulton L."/>
            <person name="Fulton R."/>
            <person name="Garcia A.C."/>
            <person name="Gardiner A."/>
            <person name="Garfield D.A."/>
            <person name="Garvin B.E."/>
            <person name="Gibson G."/>
            <person name="Gilbert D."/>
            <person name="Gnerre S."/>
            <person name="Godfrey J."/>
            <person name="Good R."/>
            <person name="Gotea V."/>
            <person name="Gravely B."/>
            <person name="Greenberg A.J."/>
            <person name="Griffiths-Jones S."/>
            <person name="Gross S."/>
            <person name="Guigo R."/>
            <person name="Gustafson E.A."/>
            <person name="Haerty W."/>
            <person name="Hahn M.W."/>
            <person name="Halligan D.L."/>
            <person name="Halpern A.L."/>
            <person name="Halter G.M."/>
            <person name="Han M.V."/>
            <person name="Heger A."/>
            <person name="Hillier L."/>
            <person name="Hinrichs A.S."/>
            <person name="Holmes I."/>
            <person name="Hoskins R.A."/>
            <person name="Hubisz M.J."/>
            <person name="Hultmark D."/>
            <person name="Huntley M.A."/>
            <person name="Jaffe D.B."/>
            <person name="Jagadeeshan S."/>
            <person name="Jeck W.R."/>
            <person name="Johnson J."/>
            <person name="Jones C.D."/>
            <person name="Jordan W.C."/>
            <person name="Karpen G.H."/>
            <person name="Kataoka E."/>
            <person name="Keightley P.D."/>
            <person name="Kheradpour P."/>
            <person name="Kirkness E.F."/>
            <person name="Koerich L.B."/>
            <person name="Kristiansen K."/>
            <person name="Kudrna D."/>
            <person name="Kulathinal R.J."/>
            <person name="Kumar S."/>
            <person name="Kwok R."/>
            <person name="Lander E."/>
            <person name="Langley C.H."/>
            <person name="Lapoint R."/>
            <person name="Lazzaro B.P."/>
            <person name="Lee S.J."/>
            <person name="Levesque L."/>
            <person name="Li R."/>
            <person name="Lin C.F."/>
            <person name="Lin M.F."/>
            <person name="Lindblad-Toh K."/>
            <person name="Llopart A."/>
            <person name="Long M."/>
            <person name="Low L."/>
            <person name="Lozovsky E."/>
            <person name="Lu J."/>
            <person name="Luo M."/>
            <person name="Machado C.A."/>
            <person name="Makalowski W."/>
            <person name="Marzo M."/>
            <person name="Matsuda M."/>
            <person name="Matzkin L."/>
            <person name="McAllister B."/>
            <person name="McBride C.S."/>
            <person name="McKernan B."/>
            <person name="McKernan K."/>
            <person name="Mendez-Lago M."/>
            <person name="Minx P."/>
            <person name="Mollenhauer M.U."/>
            <person name="Montooth K."/>
            <person name="Mount S.M."/>
            <person name="Mu X."/>
            <person name="Myers E."/>
            <person name="Negre B."/>
            <person name="Newfeld S."/>
            <person name="Nielsen R."/>
            <person name="Noor M.A."/>
            <person name="O'Grady P."/>
            <person name="Pachter L."/>
            <person name="Papaceit M."/>
            <person name="Parisi M.J."/>
            <person name="Parisi M."/>
            <person name="Parts L."/>
            <person name="Pedersen J.S."/>
            <person name="Pesole G."/>
            <person name="Phillippy A.M."/>
            <person name="Ponting C.P."/>
            <person name="Pop M."/>
            <person name="Porcelli D."/>
            <person name="Powell J.R."/>
            <person name="Prohaska S."/>
            <person name="Pruitt K."/>
            <person name="Puig M."/>
            <person name="Quesneville H."/>
            <person name="Ram K.R."/>
            <person name="Rand D."/>
            <person name="Rasmussen M.D."/>
            <person name="Reed L.K."/>
            <person name="Reenan R."/>
            <person name="Reily A."/>
            <person name="Remington K.A."/>
            <person name="Rieger T.T."/>
            <person name="Ritchie M.G."/>
            <person name="Robin C."/>
            <person name="Rogers Y.H."/>
            <person name="Rohde C."/>
            <person name="Rozas J."/>
            <person name="Rubenfield M.J."/>
            <person name="Ruiz A."/>
            <person name="Russo S."/>
            <person name="Salzberg S.L."/>
            <person name="Sanchez-Gracia A."/>
            <person name="Saranga D.J."/>
            <person name="Sato H."/>
            <person name="Schaeffer S.W."/>
            <person name="Schatz M.C."/>
            <person name="Schlenke T."/>
            <person name="Schwartz R."/>
            <person name="Segarra C."/>
            <person name="Singh R.S."/>
            <person name="Sirot L."/>
            <person name="Sirota M."/>
            <person name="Sisneros N.B."/>
            <person name="Smith C.D."/>
            <person name="Smith T.F."/>
            <person name="Spieth J."/>
            <person name="Stage D.E."/>
            <person name="Stark A."/>
            <person name="Stephan W."/>
            <person name="Strausberg R.L."/>
            <person name="Strempel S."/>
            <person name="Sturgill D."/>
            <person name="Sutton G."/>
            <person name="Sutton G.G."/>
            <person name="Tao W."/>
            <person name="Teichmann S."/>
            <person name="Tobari Y.N."/>
            <person name="Tomimura Y."/>
            <person name="Tsolas J.M."/>
            <person name="Valente V.L."/>
            <person name="Venter E."/>
            <person name="Venter J.C."/>
            <person name="Vicario S."/>
            <person name="Vieira F.G."/>
            <person name="Vilella A.J."/>
            <person name="Villasante A."/>
            <person name="Walenz B."/>
            <person name="Wang J."/>
            <person name="Wasserman M."/>
            <person name="Watts T."/>
            <person name="Wilson D."/>
            <person name="Wilson R.K."/>
            <person name="Wing R.A."/>
            <person name="Wolfner M.F."/>
            <person name="Wong A."/>
            <person name="Wong G.K."/>
            <person name="Wu C.I."/>
            <person name="Wu G."/>
            <person name="Yamamoto D."/>
            <person name="Yang H.P."/>
            <person name="Yang S.P."/>
            <person name="Yorke J.A."/>
            <person name="Yoshida K."/>
            <person name="Zdobnov E."/>
            <person name="Zhang P."/>
            <person name="Zhang Y."/>
            <person name="Zimin A.V."/>
            <person name="Baldwin J."/>
            <person name="Abdouelleil A."/>
            <person name="Abdulkadir J."/>
            <person name="Abebe A."/>
            <person name="Abera B."/>
            <person name="Abreu J."/>
            <person name="Acer S.C."/>
            <person name="Aftuck L."/>
            <person name="Alexander A."/>
            <person name="An P."/>
            <person name="Anderson E."/>
            <person name="Anderson S."/>
            <person name="Arachi H."/>
            <person name="Azer M."/>
            <person name="Bachantsang P."/>
            <person name="Barry A."/>
            <person name="Bayul T."/>
            <person name="Berlin A."/>
            <person name="Bessette D."/>
            <person name="Bloom T."/>
            <person name="Blye J."/>
            <person name="Boguslavskiy L."/>
            <person name="Bonnet C."/>
            <person name="Boukhgalter B."/>
            <person name="Bourzgui I."/>
            <person name="Brown A."/>
            <person name="Cahill P."/>
            <person name="Channer S."/>
            <person name="Cheshatsang Y."/>
            <person name="Chuda L."/>
            <person name="Citroen M."/>
            <person name="Collymore A."/>
            <person name="Cooke P."/>
            <person name="Costello M."/>
            <person name="D'Aco K."/>
            <person name="Daza R."/>
            <person name="De Haan G."/>
            <person name="DeGray S."/>
            <person name="DeMaso C."/>
            <person name="Dhargay N."/>
            <person name="Dooley K."/>
            <person name="Dooley E."/>
            <person name="Doricent M."/>
            <person name="Dorje P."/>
            <person name="Dorjee K."/>
            <person name="Dupes A."/>
            <person name="Elong R."/>
            <person name="Falk J."/>
            <person name="Farina A."/>
            <person name="Faro S."/>
            <person name="Ferguson D."/>
            <person name="Fisher S."/>
            <person name="Foley C.D."/>
            <person name="Franke A."/>
            <person name="Friedrich D."/>
            <person name="Gadbois L."/>
            <person name="Gearin G."/>
            <person name="Gearin C.R."/>
            <person name="Giannoukos G."/>
            <person name="Goode T."/>
            <person name="Graham J."/>
            <person name="Grandbois E."/>
            <person name="Grewal S."/>
            <person name="Gyaltsen K."/>
            <person name="Hafez N."/>
            <person name="Hagos B."/>
            <person name="Hall J."/>
            <person name="Henson C."/>
            <person name="Hollinger A."/>
            <person name="Honan T."/>
            <person name="Huard M.D."/>
            <person name="Hughes L."/>
            <person name="Hurhula B."/>
            <person name="Husby M.E."/>
            <person name="Kamat A."/>
            <person name="Kanga B."/>
            <person name="Kashin S."/>
            <person name="Khazanovich D."/>
            <person name="Kisner P."/>
            <person name="Lance K."/>
            <person name="Lara M."/>
            <person name="Lee W."/>
            <person name="Lennon N."/>
            <person name="Letendre F."/>
            <person name="LeVine R."/>
            <person name="Lipovsky A."/>
            <person name="Liu X."/>
            <person name="Liu J."/>
            <person name="Liu S."/>
            <person name="Lokyitsang T."/>
            <person name="Lokyitsang Y."/>
            <person name="Lubonja R."/>
            <person name="Lui A."/>
            <person name="MacDonald P."/>
            <person name="Magnisalis V."/>
            <person name="Maru K."/>
            <person name="Matthews C."/>
            <person name="McCusker W."/>
            <person name="McDonough S."/>
            <person name="Mehta T."/>
            <person name="Meldrim J."/>
            <person name="Meneus L."/>
            <person name="Mihai O."/>
            <person name="Mihalev A."/>
            <person name="Mihova T."/>
            <person name="Mittelman R."/>
            <person name="Mlenga V."/>
            <person name="Montmayeur A."/>
            <person name="Mulrain L."/>
            <person name="Navidi A."/>
            <person name="Naylor J."/>
            <person name="Negash T."/>
            <person name="Nguyen T."/>
            <person name="Nguyen N."/>
            <person name="Nicol R."/>
            <person name="Norbu C."/>
            <person name="Norbu N."/>
            <person name="Novod N."/>
            <person name="O'Neill B."/>
            <person name="Osman S."/>
            <person name="Markiewicz E."/>
            <person name="Oyono O.L."/>
            <person name="Patti C."/>
            <person name="Phunkhang P."/>
            <person name="Pierre F."/>
            <person name="Priest M."/>
            <person name="Raghuraman S."/>
            <person name="Rege F."/>
            <person name="Reyes R."/>
            <person name="Rise C."/>
            <person name="Rogov P."/>
            <person name="Ross K."/>
            <person name="Ryan E."/>
            <person name="Settipalli S."/>
            <person name="Shea T."/>
            <person name="Sherpa N."/>
            <person name="Shi L."/>
            <person name="Shih D."/>
            <person name="Sparrow T."/>
            <person name="Spaulding J."/>
            <person name="Stalker J."/>
            <person name="Stange-Thomann N."/>
            <person name="Stavropoulos S."/>
            <person name="Stone C."/>
            <person name="Strader C."/>
            <person name="Tesfaye S."/>
            <person name="Thomson T."/>
            <person name="Thoulutsang Y."/>
            <person name="Thoulutsang D."/>
            <person name="Topham K."/>
            <person name="Topping I."/>
            <person name="Tsamla T."/>
            <person name="Vassiliev H."/>
            <person name="Vo A."/>
            <person name="Wangchuk T."/>
            <person name="Wangdi T."/>
            <person name="Weiand M."/>
            <person name="Wilkinson J."/>
            <person name="Wilson A."/>
            <person name="Yadav S."/>
            <person name="Young G."/>
            <person name="Yu Q."/>
            <person name="Zembek L."/>
            <person name="Zhong D."/>
            <person name="Zimmer A."/>
            <person name="Zwirko Z."/>
            <person name="Jaffe D.B."/>
            <person name="Alvarez P."/>
            <person name="Brockman W."/>
            <person name="Butler J."/>
            <person name="Chin C."/>
            <person name="Gnerre S."/>
            <person name="Grabherr M."/>
            <person name="Kleber M."/>
            <person name="Mauceli E."/>
            <person name="MacCallum I."/>
        </authorList>
    </citation>
    <scope>NUCLEOTIDE SEQUENCE [LARGE SCALE GENOMIC DNA]</scope>
    <source>
        <strain evidence="3 4">TSC#14021-0224.01</strain>
    </source>
</reference>
<dbReference type="SUPFAM" id="SSF57667">
    <property type="entry name" value="beta-beta-alpha zinc fingers"/>
    <property type="match status" value="1"/>
</dbReference>
<dbReference type="PROSITE" id="PS50157">
    <property type="entry name" value="ZINC_FINGER_C2H2_2"/>
    <property type="match status" value="2"/>
</dbReference>
<keyword evidence="4" id="KW-1185">Reference proteome</keyword>
<dbReference type="Proteomes" id="UP000008711">
    <property type="component" value="Unassembled WGS sequence"/>
</dbReference>
<feature type="domain" description="C2H2-type" evidence="2">
    <location>
        <begin position="122"/>
        <end position="151"/>
    </location>
</feature>
<keyword evidence="1" id="KW-0479">Metal-binding</keyword>
<reference evidence="3 4" key="2">
    <citation type="journal article" date="2008" name="Bioinformatics">
        <title>Assembly reconciliation.</title>
        <authorList>
            <person name="Zimin A.V."/>
            <person name="Smith D.R."/>
            <person name="Sutton G."/>
            <person name="Yorke J.A."/>
        </authorList>
    </citation>
    <scope>NUCLEOTIDE SEQUENCE [LARGE SCALE GENOMIC DNA]</scope>
    <source>
        <strain evidence="3 4">TSC#14021-0224.01</strain>
    </source>
</reference>
<proteinExistence type="predicted"/>
<dbReference type="EMBL" id="CH954178">
    <property type="protein sequence ID" value="EDV52784.1"/>
    <property type="molecule type" value="Genomic_DNA"/>
</dbReference>
<dbReference type="eggNOG" id="KOG1721">
    <property type="taxonomic scope" value="Eukaryota"/>
</dbReference>
<keyword evidence="1" id="KW-0863">Zinc-finger</keyword>
<evidence type="ECO:0000259" key="2">
    <source>
        <dbReference type="PROSITE" id="PS50157"/>
    </source>
</evidence>